<proteinExistence type="predicted"/>
<protein>
    <submittedName>
        <fullName evidence="2">Uncharacterized protein</fullName>
    </submittedName>
</protein>
<feature type="transmembrane region" description="Helical" evidence="1">
    <location>
        <begin position="36"/>
        <end position="59"/>
    </location>
</feature>
<keyword evidence="3" id="KW-1185">Reference proteome</keyword>
<evidence type="ECO:0000256" key="1">
    <source>
        <dbReference type="SAM" id="Phobius"/>
    </source>
</evidence>
<dbReference type="RefSeq" id="WP_150006441.1">
    <property type="nucleotide sequence ID" value="NZ_BMOV01000020.1"/>
</dbReference>
<reference evidence="3" key="1">
    <citation type="journal article" date="2019" name="Int. J. Syst. Evol. Microbiol.">
        <title>The Global Catalogue of Microorganisms (GCM) 10K type strain sequencing project: providing services to taxonomists for standard genome sequencing and annotation.</title>
        <authorList>
            <consortium name="The Broad Institute Genomics Platform"/>
            <consortium name="The Broad Institute Genome Sequencing Center for Infectious Disease"/>
            <person name="Wu L."/>
            <person name="Ma J."/>
        </authorList>
    </citation>
    <scope>NUCLEOTIDE SEQUENCE [LARGE SCALE GENOMIC DNA]</scope>
    <source>
        <strain evidence="3">JCM 17843</strain>
    </source>
</reference>
<gene>
    <name evidence="2" type="ORF">GCM10007972_27780</name>
</gene>
<keyword evidence="1" id="KW-0472">Membrane</keyword>
<evidence type="ECO:0000313" key="2">
    <source>
        <dbReference type="EMBL" id="GGO17583.1"/>
    </source>
</evidence>
<accession>A0ABQ2LJB4</accession>
<feature type="transmembrane region" description="Helical" evidence="1">
    <location>
        <begin position="12"/>
        <end position="30"/>
    </location>
</feature>
<organism evidence="2 3">
    <name type="scientific">Iodidimonas muriae</name>
    <dbReference type="NCBI Taxonomy" id="261467"/>
    <lineage>
        <taxon>Bacteria</taxon>
        <taxon>Pseudomonadati</taxon>
        <taxon>Pseudomonadota</taxon>
        <taxon>Alphaproteobacteria</taxon>
        <taxon>Iodidimonadales</taxon>
        <taxon>Iodidimonadaceae</taxon>
        <taxon>Iodidimonas</taxon>
    </lineage>
</organism>
<keyword evidence="1" id="KW-0812">Transmembrane</keyword>
<dbReference type="Proteomes" id="UP000602381">
    <property type="component" value="Unassembled WGS sequence"/>
</dbReference>
<evidence type="ECO:0000313" key="3">
    <source>
        <dbReference type="Proteomes" id="UP000602381"/>
    </source>
</evidence>
<name>A0ABQ2LJB4_9PROT</name>
<dbReference type="EMBL" id="BMOV01000020">
    <property type="protein sequence ID" value="GGO17583.1"/>
    <property type="molecule type" value="Genomic_DNA"/>
</dbReference>
<sequence length="186" mass="20794">MHTTKKQVLIKFILLLCILLGYFAYLSWKFDVGTGGLVVLLTWSFFVLCTPIADAGFLLDFPLRLLFGIRMFVSEIVVWGIAISISAVGLLFARDAFQKTMITSLLEKILTTPYPYWGIIVLSGVGTFLSIRFGDELMDVVEHRDRILHHKHGFTHTVIVYGGILLLIIVGYHHLLASLGITGVVL</sequence>
<feature type="transmembrane region" description="Helical" evidence="1">
    <location>
        <begin position="154"/>
        <end position="176"/>
    </location>
</feature>
<keyword evidence="1" id="KW-1133">Transmembrane helix</keyword>
<feature type="transmembrane region" description="Helical" evidence="1">
    <location>
        <begin position="114"/>
        <end position="133"/>
    </location>
</feature>
<feature type="transmembrane region" description="Helical" evidence="1">
    <location>
        <begin position="71"/>
        <end position="94"/>
    </location>
</feature>
<comment type="caution">
    <text evidence="2">The sequence shown here is derived from an EMBL/GenBank/DDBJ whole genome shotgun (WGS) entry which is preliminary data.</text>
</comment>